<dbReference type="Proteomes" id="UP000288805">
    <property type="component" value="Unassembled WGS sequence"/>
</dbReference>
<accession>A0A438DDD9</accession>
<evidence type="ECO:0000313" key="1">
    <source>
        <dbReference type="EMBL" id="RVW33497.1"/>
    </source>
</evidence>
<sequence>MEMRTSFGVTTATSLNMQGKCVGNSMEDYNPEPDLLNRELETKLEPKLGRLIKQLLLRNPKRPYSTKMTLIG</sequence>
<protein>
    <submittedName>
        <fullName evidence="1">Uncharacterized protein</fullName>
    </submittedName>
</protein>
<comment type="caution">
    <text evidence="1">The sequence shown here is derived from an EMBL/GenBank/DDBJ whole genome shotgun (WGS) entry which is preliminary data.</text>
</comment>
<evidence type="ECO:0000313" key="2">
    <source>
        <dbReference type="Proteomes" id="UP000288805"/>
    </source>
</evidence>
<gene>
    <name evidence="1" type="ORF">CK203_105378</name>
</gene>
<organism evidence="1 2">
    <name type="scientific">Vitis vinifera</name>
    <name type="common">Grape</name>
    <dbReference type="NCBI Taxonomy" id="29760"/>
    <lineage>
        <taxon>Eukaryota</taxon>
        <taxon>Viridiplantae</taxon>
        <taxon>Streptophyta</taxon>
        <taxon>Embryophyta</taxon>
        <taxon>Tracheophyta</taxon>
        <taxon>Spermatophyta</taxon>
        <taxon>Magnoliopsida</taxon>
        <taxon>eudicotyledons</taxon>
        <taxon>Gunneridae</taxon>
        <taxon>Pentapetalae</taxon>
        <taxon>rosids</taxon>
        <taxon>Vitales</taxon>
        <taxon>Vitaceae</taxon>
        <taxon>Viteae</taxon>
        <taxon>Vitis</taxon>
    </lineage>
</organism>
<dbReference type="AlphaFoldDB" id="A0A438DDD9"/>
<reference evidence="1 2" key="1">
    <citation type="journal article" date="2018" name="PLoS Genet.">
        <title>Population sequencing reveals clonal diversity and ancestral inbreeding in the grapevine cultivar Chardonnay.</title>
        <authorList>
            <person name="Roach M.J."/>
            <person name="Johnson D.L."/>
            <person name="Bohlmann J."/>
            <person name="van Vuuren H.J."/>
            <person name="Jones S.J."/>
            <person name="Pretorius I.S."/>
            <person name="Schmidt S.A."/>
            <person name="Borneman A.R."/>
        </authorList>
    </citation>
    <scope>NUCLEOTIDE SEQUENCE [LARGE SCALE GENOMIC DNA]</scope>
    <source>
        <strain evidence="2">cv. Chardonnay</strain>
        <tissue evidence="1">Leaf</tissue>
    </source>
</reference>
<proteinExistence type="predicted"/>
<name>A0A438DDD9_VITVI</name>
<dbReference type="EMBL" id="QGNW01001674">
    <property type="protein sequence ID" value="RVW33497.1"/>
    <property type="molecule type" value="Genomic_DNA"/>
</dbReference>